<gene>
    <name evidence="1" type="ORF">EJB05_57748</name>
</gene>
<name>A0A5J9SDT3_9POAL</name>
<evidence type="ECO:0000313" key="1">
    <source>
        <dbReference type="EMBL" id="TVT97022.1"/>
    </source>
</evidence>
<feature type="non-terminal residue" evidence="1">
    <location>
        <position position="82"/>
    </location>
</feature>
<dbReference type="Proteomes" id="UP000324897">
    <property type="component" value="Unassembled WGS sequence"/>
</dbReference>
<dbReference type="EMBL" id="RWGY01001099">
    <property type="protein sequence ID" value="TVT97022.1"/>
    <property type="molecule type" value="Genomic_DNA"/>
</dbReference>
<dbReference type="AlphaFoldDB" id="A0A5J9SDT3"/>
<accession>A0A5J9SDT3</accession>
<evidence type="ECO:0000313" key="2">
    <source>
        <dbReference type="Proteomes" id="UP000324897"/>
    </source>
</evidence>
<sequence length="82" mass="9249">MTRVPGSASSVMVYYWVLPHCHSIVCWSCCSDLRPSRKSQIKTCICCLHNCGKSSEYCYTLCNAQGSFGIIYLLRLFSSKLL</sequence>
<protein>
    <submittedName>
        <fullName evidence="1">Uncharacterized protein</fullName>
    </submittedName>
</protein>
<proteinExistence type="predicted"/>
<organism evidence="1 2">
    <name type="scientific">Eragrostis curvula</name>
    <name type="common">weeping love grass</name>
    <dbReference type="NCBI Taxonomy" id="38414"/>
    <lineage>
        <taxon>Eukaryota</taxon>
        <taxon>Viridiplantae</taxon>
        <taxon>Streptophyta</taxon>
        <taxon>Embryophyta</taxon>
        <taxon>Tracheophyta</taxon>
        <taxon>Spermatophyta</taxon>
        <taxon>Magnoliopsida</taxon>
        <taxon>Liliopsida</taxon>
        <taxon>Poales</taxon>
        <taxon>Poaceae</taxon>
        <taxon>PACMAD clade</taxon>
        <taxon>Chloridoideae</taxon>
        <taxon>Eragrostideae</taxon>
        <taxon>Eragrostidinae</taxon>
        <taxon>Eragrostis</taxon>
    </lineage>
</organism>
<dbReference type="Gramene" id="TVT97022">
    <property type="protein sequence ID" value="TVT97022"/>
    <property type="gene ID" value="EJB05_57748"/>
</dbReference>
<keyword evidence="2" id="KW-1185">Reference proteome</keyword>
<reference evidence="1 2" key="1">
    <citation type="journal article" date="2019" name="Sci. Rep.">
        <title>A high-quality genome of Eragrostis curvula grass provides insights into Poaceae evolution and supports new strategies to enhance forage quality.</title>
        <authorList>
            <person name="Carballo J."/>
            <person name="Santos B.A.C.M."/>
            <person name="Zappacosta D."/>
            <person name="Garbus I."/>
            <person name="Selva J.P."/>
            <person name="Gallo C.A."/>
            <person name="Diaz A."/>
            <person name="Albertini E."/>
            <person name="Caccamo M."/>
            <person name="Echenique V."/>
        </authorList>
    </citation>
    <scope>NUCLEOTIDE SEQUENCE [LARGE SCALE GENOMIC DNA]</scope>
    <source>
        <strain evidence="2">cv. Victoria</strain>
        <tissue evidence="1">Leaf</tissue>
    </source>
</reference>
<comment type="caution">
    <text evidence="1">The sequence shown here is derived from an EMBL/GenBank/DDBJ whole genome shotgun (WGS) entry which is preliminary data.</text>
</comment>